<dbReference type="InterPro" id="IPR004753">
    <property type="entry name" value="MreB"/>
</dbReference>
<keyword evidence="4" id="KW-0067">ATP-binding</keyword>
<accession>X1ANF9</accession>
<protein>
    <recommendedName>
        <fullName evidence="8">Rod shape-determining protein</fullName>
    </recommendedName>
</protein>
<keyword evidence="3" id="KW-0547">Nucleotide-binding</keyword>
<dbReference type="PANTHER" id="PTHR42749">
    <property type="entry name" value="CELL SHAPE-DETERMINING PROTEIN MREB"/>
    <property type="match status" value="1"/>
</dbReference>
<feature type="non-terminal residue" evidence="7">
    <location>
        <position position="1"/>
    </location>
</feature>
<sequence>VGRTPSSIVAIKPLRDGVISDFDITQKMLRHFINKVHRFNFFARPRVIICVPSGITGVERRAVIEAAEQSGVRAVYILEEPMAAAIGTELPVSEPIGHMIVDIGGGTTEIAVISLGGIVVSKSIRIAGNEMDEAIINMLKRDHNLLIGETTAEAIKIEIGSAFTQNEEETVEARGRDLVTGLPKSIILSSKDVRDALDETLNVISDAVVEAFDKTPPELIADIYNNGIMMVGGGSLLKGMSDRLKHHTKCEILTTENPLEAVVLGAGKCVENFELFKDLISHERGV</sequence>
<dbReference type="GO" id="GO:0000902">
    <property type="term" value="P:cell morphogenesis"/>
    <property type="evidence" value="ECO:0007669"/>
    <property type="project" value="InterPro"/>
</dbReference>
<dbReference type="PANTHER" id="PTHR42749:SF1">
    <property type="entry name" value="CELL SHAPE-DETERMINING PROTEIN MREB"/>
    <property type="match status" value="1"/>
</dbReference>
<dbReference type="PRINTS" id="PR01652">
    <property type="entry name" value="SHAPEPROTEIN"/>
</dbReference>
<name>X1ANF9_9ZZZZ</name>
<dbReference type="Gene3D" id="3.30.420.40">
    <property type="match status" value="3"/>
</dbReference>
<evidence type="ECO:0008006" key="8">
    <source>
        <dbReference type="Google" id="ProtNLM"/>
    </source>
</evidence>
<dbReference type="CDD" id="cd10225">
    <property type="entry name" value="ASKHA_NBD_MreB-like"/>
    <property type="match status" value="1"/>
</dbReference>
<dbReference type="GO" id="GO:0005524">
    <property type="term" value="F:ATP binding"/>
    <property type="evidence" value="ECO:0007669"/>
    <property type="project" value="UniProtKB-KW"/>
</dbReference>
<dbReference type="EMBL" id="BART01000620">
    <property type="protein sequence ID" value="GAG73868.1"/>
    <property type="molecule type" value="Genomic_DNA"/>
</dbReference>
<dbReference type="NCBIfam" id="NF010539">
    <property type="entry name" value="PRK13927.1"/>
    <property type="match status" value="1"/>
</dbReference>
<comment type="caution">
    <text evidence="7">The sequence shown here is derived from an EMBL/GenBank/DDBJ whole genome shotgun (WGS) entry which is preliminary data.</text>
</comment>
<comment type="subcellular location">
    <subcellularLocation>
        <location evidence="1">Cytoplasm</location>
    </subcellularLocation>
</comment>
<organism evidence="7">
    <name type="scientific">marine sediment metagenome</name>
    <dbReference type="NCBI Taxonomy" id="412755"/>
    <lineage>
        <taxon>unclassified sequences</taxon>
        <taxon>metagenomes</taxon>
        <taxon>ecological metagenomes</taxon>
    </lineage>
</organism>
<dbReference type="GO" id="GO:0005737">
    <property type="term" value="C:cytoplasm"/>
    <property type="evidence" value="ECO:0007669"/>
    <property type="project" value="UniProtKB-SubCell"/>
</dbReference>
<evidence type="ECO:0000256" key="1">
    <source>
        <dbReference type="ARBA" id="ARBA00004496"/>
    </source>
</evidence>
<keyword evidence="5" id="KW-0133">Cell shape</keyword>
<evidence type="ECO:0000256" key="5">
    <source>
        <dbReference type="ARBA" id="ARBA00022960"/>
    </source>
</evidence>
<dbReference type="SUPFAM" id="SSF53067">
    <property type="entry name" value="Actin-like ATPase domain"/>
    <property type="match status" value="2"/>
</dbReference>
<comment type="similarity">
    <text evidence="6">Belongs to the FtsA/MreB family.</text>
</comment>
<keyword evidence="2" id="KW-0963">Cytoplasm</keyword>
<proteinExistence type="inferred from homology"/>
<evidence type="ECO:0000256" key="6">
    <source>
        <dbReference type="ARBA" id="ARBA00023458"/>
    </source>
</evidence>
<evidence type="ECO:0000256" key="4">
    <source>
        <dbReference type="ARBA" id="ARBA00022840"/>
    </source>
</evidence>
<evidence type="ECO:0000256" key="2">
    <source>
        <dbReference type="ARBA" id="ARBA00022490"/>
    </source>
</evidence>
<evidence type="ECO:0000256" key="3">
    <source>
        <dbReference type="ARBA" id="ARBA00022741"/>
    </source>
</evidence>
<dbReference type="InterPro" id="IPR043129">
    <property type="entry name" value="ATPase_NBD"/>
</dbReference>
<dbReference type="InterPro" id="IPR056546">
    <property type="entry name" value="MreB_MamK-like"/>
</dbReference>
<dbReference type="NCBIfam" id="TIGR00904">
    <property type="entry name" value="mreB"/>
    <property type="match status" value="1"/>
</dbReference>
<evidence type="ECO:0000313" key="7">
    <source>
        <dbReference type="EMBL" id="GAG73868.1"/>
    </source>
</evidence>
<reference evidence="7" key="1">
    <citation type="journal article" date="2014" name="Front. Microbiol.">
        <title>High frequency of phylogenetically diverse reductive dehalogenase-homologous genes in deep subseafloor sedimentary metagenomes.</title>
        <authorList>
            <person name="Kawai M."/>
            <person name="Futagami T."/>
            <person name="Toyoda A."/>
            <person name="Takaki Y."/>
            <person name="Nishi S."/>
            <person name="Hori S."/>
            <person name="Arai W."/>
            <person name="Tsubouchi T."/>
            <person name="Morono Y."/>
            <person name="Uchiyama I."/>
            <person name="Ito T."/>
            <person name="Fujiyama A."/>
            <person name="Inagaki F."/>
            <person name="Takami H."/>
        </authorList>
    </citation>
    <scope>NUCLEOTIDE SEQUENCE</scope>
    <source>
        <strain evidence="7">Expedition CK06-06</strain>
    </source>
</reference>
<dbReference type="AlphaFoldDB" id="X1ANF9"/>
<gene>
    <name evidence="7" type="ORF">S01H4_02728</name>
</gene>
<dbReference type="GO" id="GO:0008360">
    <property type="term" value="P:regulation of cell shape"/>
    <property type="evidence" value="ECO:0007669"/>
    <property type="project" value="UniProtKB-KW"/>
</dbReference>
<dbReference type="Pfam" id="PF06723">
    <property type="entry name" value="MreB_Mbl"/>
    <property type="match status" value="1"/>
</dbReference>
<dbReference type="HAMAP" id="MF_02207">
    <property type="entry name" value="MreB"/>
    <property type="match status" value="1"/>
</dbReference>